<dbReference type="Proteomes" id="UP001204615">
    <property type="component" value="Unassembled WGS sequence"/>
</dbReference>
<keyword evidence="2" id="KW-0732">Signal</keyword>
<feature type="compositionally biased region" description="Low complexity" evidence="1">
    <location>
        <begin position="32"/>
        <end position="47"/>
    </location>
</feature>
<protein>
    <submittedName>
        <fullName evidence="3">C13 family peptidase</fullName>
    </submittedName>
</protein>
<feature type="region of interest" description="Disordered" evidence="1">
    <location>
        <begin position="25"/>
        <end position="70"/>
    </location>
</feature>
<reference evidence="3 4" key="1">
    <citation type="submission" date="2022-06" db="EMBL/GenBank/DDBJ databases">
        <title>Dyella sp. Sa strain:Sa Genome sequencing.</title>
        <authorList>
            <person name="Park S."/>
        </authorList>
    </citation>
    <scope>NUCLEOTIDE SEQUENCE [LARGE SCALE GENOMIC DNA]</scope>
    <source>
        <strain evidence="3 4">Sa</strain>
    </source>
</reference>
<evidence type="ECO:0000256" key="1">
    <source>
        <dbReference type="SAM" id="MobiDB-lite"/>
    </source>
</evidence>
<evidence type="ECO:0000313" key="4">
    <source>
        <dbReference type="Proteomes" id="UP001204615"/>
    </source>
</evidence>
<organism evidence="3 4">
    <name type="scientific">Dyella lutea</name>
    <dbReference type="NCBI Taxonomy" id="2950441"/>
    <lineage>
        <taxon>Bacteria</taxon>
        <taxon>Pseudomonadati</taxon>
        <taxon>Pseudomonadota</taxon>
        <taxon>Gammaproteobacteria</taxon>
        <taxon>Lysobacterales</taxon>
        <taxon>Rhodanobacteraceae</taxon>
        <taxon>Dyella</taxon>
    </lineage>
</organism>
<dbReference type="RefSeq" id="WP_253567052.1">
    <property type="nucleotide sequence ID" value="NZ_JAMZEK010000003.1"/>
</dbReference>
<sequence>MRTLIIALLALATGAALTATVLHTPTVPVTNPGPASTTSGSAAAASPDTNATTDDGLLPTDGWPRSAPSPEQVLYAQPRLMQQALDALAPRVPGVPNLYLVSFAGDGSEDVFRNEAEYAATLFRHRYGTRAHTLVLENNPATLDSRPLASWSNLETALTGVSKVMDPQQDILMLYLTSHGDPEHTLLVDMDPLPLDQIGAPDLAGILAEHPFKWKVVVVNACYSGGFVPPLQGDGTLVITAARSDRSSFGCGNDSAATYFGRAWLVDALNRTADPIAAFRQAHAEVARWEQQDRLTPSEPQISIGKGIADQLARWRQGDPVGPPVPFRPDAAGGTPATR</sequence>
<dbReference type="InterPro" id="IPR001096">
    <property type="entry name" value="Peptidase_C13"/>
</dbReference>
<dbReference type="EMBL" id="JAMZEK010000003">
    <property type="protein sequence ID" value="MCP1374933.1"/>
    <property type="molecule type" value="Genomic_DNA"/>
</dbReference>
<feature type="signal peptide" evidence="2">
    <location>
        <begin position="1"/>
        <end position="18"/>
    </location>
</feature>
<evidence type="ECO:0000256" key="2">
    <source>
        <dbReference type="SAM" id="SignalP"/>
    </source>
</evidence>
<accession>A0ABT1FC50</accession>
<keyword evidence="4" id="KW-1185">Reference proteome</keyword>
<feature type="chain" id="PRO_5045720407" evidence="2">
    <location>
        <begin position="19"/>
        <end position="339"/>
    </location>
</feature>
<gene>
    <name evidence="3" type="ORF">NC595_12775</name>
</gene>
<dbReference type="SUPFAM" id="SSF52129">
    <property type="entry name" value="Caspase-like"/>
    <property type="match status" value="1"/>
</dbReference>
<dbReference type="Pfam" id="PF01650">
    <property type="entry name" value="Peptidase_C13"/>
    <property type="match status" value="1"/>
</dbReference>
<feature type="region of interest" description="Disordered" evidence="1">
    <location>
        <begin position="316"/>
        <end position="339"/>
    </location>
</feature>
<name>A0ABT1FC50_9GAMM</name>
<proteinExistence type="predicted"/>
<dbReference type="InterPro" id="IPR029030">
    <property type="entry name" value="Caspase-like_dom_sf"/>
</dbReference>
<dbReference type="Gene3D" id="3.40.50.1460">
    <property type="match status" value="1"/>
</dbReference>
<evidence type="ECO:0000313" key="3">
    <source>
        <dbReference type="EMBL" id="MCP1374933.1"/>
    </source>
</evidence>
<comment type="caution">
    <text evidence="3">The sequence shown here is derived from an EMBL/GenBank/DDBJ whole genome shotgun (WGS) entry which is preliminary data.</text>
</comment>